<dbReference type="STRING" id="36745.CLSAP_38040"/>
<name>M1LX42_9CLOT</name>
<evidence type="ECO:0000313" key="2">
    <source>
        <dbReference type="Proteomes" id="UP000011728"/>
    </source>
</evidence>
<organism evidence="1 2">
    <name type="scientific">Clostridium saccharoperbutylacetonicum N1-4(HMT)</name>
    <dbReference type="NCBI Taxonomy" id="931276"/>
    <lineage>
        <taxon>Bacteria</taxon>
        <taxon>Bacillati</taxon>
        <taxon>Bacillota</taxon>
        <taxon>Clostridia</taxon>
        <taxon>Eubacteriales</taxon>
        <taxon>Clostridiaceae</taxon>
        <taxon>Clostridium</taxon>
    </lineage>
</organism>
<dbReference type="eggNOG" id="ENOG502ZBPT">
    <property type="taxonomic scope" value="Bacteria"/>
</dbReference>
<dbReference type="OrthoDB" id="1684927at2"/>
<reference evidence="1 2" key="1">
    <citation type="submission" date="2013-02" db="EMBL/GenBank/DDBJ databases">
        <title>Genome sequence of Clostridium saccharoperbutylacetonicum N1-4(HMT).</title>
        <authorList>
            <person name="Poehlein A."/>
            <person name="Daniel R."/>
        </authorList>
    </citation>
    <scope>NUCLEOTIDE SEQUENCE [LARGE SCALE GENOMIC DNA]</scope>
    <source>
        <strain evidence="2">N1-4(HMT)</strain>
    </source>
</reference>
<dbReference type="HOGENOM" id="CLU_072018_1_0_9"/>
<dbReference type="PATRIC" id="fig|931276.5.peg.4073"/>
<dbReference type="KEGG" id="csr:Cspa_c40380"/>
<keyword evidence="2" id="KW-1185">Reference proteome</keyword>
<sequence length="196" mass="22201">MYNNQFPCCPYYMNQAAYPYYNVMRRNTAPKFAAFSGTVTRIEDFYPGQDDASVGCYKLISLENIDRGPVNFVISPRTYFVDHKLVEVGDEVTGFYDANAPALLIYPPQYPAIVMAKDTVYQNVTVDYFNNQLISSDGNLKLNIDISTEVILTNDQIFNRFPRNKNLIVVYGPTTKSIPAQTTPYKIIVLCGQNLV</sequence>
<dbReference type="RefSeq" id="WP_015394107.1">
    <property type="nucleotide sequence ID" value="NC_020291.1"/>
</dbReference>
<dbReference type="Proteomes" id="UP000011728">
    <property type="component" value="Chromosome"/>
</dbReference>
<protein>
    <submittedName>
        <fullName evidence="1">Uncharacterized protein</fullName>
    </submittedName>
</protein>
<gene>
    <name evidence="1" type="ORF">Cspa_c40380</name>
</gene>
<dbReference type="EMBL" id="CP004121">
    <property type="protein sequence ID" value="AGF57795.1"/>
    <property type="molecule type" value="Genomic_DNA"/>
</dbReference>
<evidence type="ECO:0000313" key="1">
    <source>
        <dbReference type="EMBL" id="AGF57795.1"/>
    </source>
</evidence>
<dbReference type="AlphaFoldDB" id="M1LX42"/>
<accession>M1LX42</accession>
<proteinExistence type="predicted"/>